<reference evidence="1 2" key="1">
    <citation type="submission" date="2018-07" db="EMBL/GenBank/DDBJ databases">
        <title>Genomic Encyclopedia of Type Strains, Phase IV (KMG-IV): sequencing the most valuable type-strain genomes for metagenomic binning, comparative biology and taxonomic classification.</title>
        <authorList>
            <person name="Goeker M."/>
        </authorList>
    </citation>
    <scope>NUCLEOTIDE SEQUENCE [LARGE SCALE GENOMIC DNA]</scope>
    <source>
        <strain evidence="1 2">DSM 44290</strain>
    </source>
</reference>
<dbReference type="STRING" id="1210086.GCA_001613105_02553"/>
<name>A0A370I1P8_9NOCA</name>
<dbReference type="EMBL" id="QQBC01000007">
    <property type="protein sequence ID" value="RDI64647.1"/>
    <property type="molecule type" value="Genomic_DNA"/>
</dbReference>
<protein>
    <submittedName>
        <fullName evidence="1">Uncharacterized protein</fullName>
    </submittedName>
</protein>
<gene>
    <name evidence="1" type="ORF">DFR76_10722</name>
</gene>
<accession>A0A370I1P8</accession>
<comment type="caution">
    <text evidence="1">The sequence shown here is derived from an EMBL/GenBank/DDBJ whole genome shotgun (WGS) entry which is preliminary data.</text>
</comment>
<sequence>MIAAAKCVKINSGRVIENLQVAASSPEVTGHVADQTSRHTYL</sequence>
<dbReference type="Proteomes" id="UP000254869">
    <property type="component" value="Unassembled WGS sequence"/>
</dbReference>
<proteinExistence type="predicted"/>
<dbReference type="AlphaFoldDB" id="A0A370I1P8"/>
<keyword evidence="2" id="KW-1185">Reference proteome</keyword>
<evidence type="ECO:0000313" key="2">
    <source>
        <dbReference type="Proteomes" id="UP000254869"/>
    </source>
</evidence>
<dbReference type="RefSeq" id="WP_255285500.1">
    <property type="nucleotide sequence ID" value="NZ_QQBC01000007.1"/>
</dbReference>
<organism evidence="1 2">
    <name type="scientific">Nocardia pseudobrasiliensis</name>
    <dbReference type="NCBI Taxonomy" id="45979"/>
    <lineage>
        <taxon>Bacteria</taxon>
        <taxon>Bacillati</taxon>
        <taxon>Actinomycetota</taxon>
        <taxon>Actinomycetes</taxon>
        <taxon>Mycobacteriales</taxon>
        <taxon>Nocardiaceae</taxon>
        <taxon>Nocardia</taxon>
    </lineage>
</organism>
<evidence type="ECO:0000313" key="1">
    <source>
        <dbReference type="EMBL" id="RDI64647.1"/>
    </source>
</evidence>